<evidence type="ECO:0000313" key="3">
    <source>
        <dbReference type="Proteomes" id="UP000183832"/>
    </source>
</evidence>
<sequence length="108" mass="12831">MFSEQKVEAINWFIIESNKMHFIFRLSVLVLCLVHRVTTAMKKERKRILKSRNALNYFSTCCCVFVVQSSIWRLIHQHKRVIANKVDIKKKDPFVFAVKATQMMNLRT</sequence>
<reference evidence="2 3" key="1">
    <citation type="submission" date="2015-04" db="EMBL/GenBank/DDBJ databases">
        <authorList>
            <person name="Syromyatnikov M.Y."/>
            <person name="Popov V.N."/>
        </authorList>
    </citation>
    <scope>NUCLEOTIDE SEQUENCE [LARGE SCALE GENOMIC DNA]</scope>
</reference>
<dbReference type="Proteomes" id="UP000183832">
    <property type="component" value="Unassembled WGS sequence"/>
</dbReference>
<evidence type="ECO:0000256" key="1">
    <source>
        <dbReference type="SAM" id="Phobius"/>
    </source>
</evidence>
<evidence type="ECO:0000313" key="2">
    <source>
        <dbReference type="EMBL" id="CRK92429.1"/>
    </source>
</evidence>
<protein>
    <submittedName>
        <fullName evidence="2">CLUMA_CG005990, isoform A</fullName>
    </submittedName>
</protein>
<proteinExistence type="predicted"/>
<feature type="transmembrane region" description="Helical" evidence="1">
    <location>
        <begin position="22"/>
        <end position="42"/>
    </location>
</feature>
<keyword evidence="1" id="KW-1133">Transmembrane helix</keyword>
<keyword evidence="1" id="KW-0812">Transmembrane</keyword>
<accession>A0A1J1HWN8</accession>
<organism evidence="2 3">
    <name type="scientific">Clunio marinus</name>
    <dbReference type="NCBI Taxonomy" id="568069"/>
    <lineage>
        <taxon>Eukaryota</taxon>
        <taxon>Metazoa</taxon>
        <taxon>Ecdysozoa</taxon>
        <taxon>Arthropoda</taxon>
        <taxon>Hexapoda</taxon>
        <taxon>Insecta</taxon>
        <taxon>Pterygota</taxon>
        <taxon>Neoptera</taxon>
        <taxon>Endopterygota</taxon>
        <taxon>Diptera</taxon>
        <taxon>Nematocera</taxon>
        <taxon>Chironomoidea</taxon>
        <taxon>Chironomidae</taxon>
        <taxon>Clunio</taxon>
    </lineage>
</organism>
<gene>
    <name evidence="2" type="ORF">CLUMA_CG005990</name>
</gene>
<dbReference type="AlphaFoldDB" id="A0A1J1HWN8"/>
<name>A0A1J1HWN8_9DIPT</name>
<keyword evidence="3" id="KW-1185">Reference proteome</keyword>
<feature type="transmembrane region" description="Helical" evidence="1">
    <location>
        <begin position="54"/>
        <end position="75"/>
    </location>
</feature>
<dbReference type="EMBL" id="CVRI01000027">
    <property type="protein sequence ID" value="CRK92429.1"/>
    <property type="molecule type" value="Genomic_DNA"/>
</dbReference>
<keyword evidence="1" id="KW-0472">Membrane</keyword>